<dbReference type="Pfam" id="PF04420">
    <property type="entry name" value="CHD5"/>
    <property type="match status" value="1"/>
</dbReference>
<evidence type="ECO:0000313" key="10">
    <source>
        <dbReference type="EMBL" id="POY76350.1"/>
    </source>
</evidence>
<keyword evidence="9" id="KW-0732">Signal</keyword>
<proteinExistence type="inferred from homology"/>
<sequence>MELALWLLLTTFIVEAVGWIGSDVLANLVYTPFAPAGKAQKQQKAEILKLRAELAATSSQDEFSKWARIRRKLDKAVQDLDASNSGSTAQRQQFASNFKRALWVLTTVIPFIISSYHRKSPVLYLPRGWFGPLGWWLSLPSAPAGAVAVTVWTMACRRTIQSVKAAVSELVPTPVERTAQQFAAEQAKAASVEKLKVGVTASGSEEKVRDEL</sequence>
<dbReference type="HAMAP" id="MF_03113">
    <property type="entry name" value="Get1"/>
    <property type="match status" value="1"/>
</dbReference>
<keyword evidence="3 8" id="KW-0813">Transport</keyword>
<dbReference type="GO" id="GO:0005789">
    <property type="term" value="C:endoplasmic reticulum membrane"/>
    <property type="evidence" value="ECO:0007669"/>
    <property type="project" value="UniProtKB-SubCell"/>
</dbReference>
<evidence type="ECO:0000256" key="8">
    <source>
        <dbReference type="HAMAP-Rule" id="MF_03113"/>
    </source>
</evidence>
<dbReference type="InterPro" id="IPR028945">
    <property type="entry name" value="Get1"/>
</dbReference>
<evidence type="ECO:0000256" key="6">
    <source>
        <dbReference type="ARBA" id="ARBA00022989"/>
    </source>
</evidence>
<dbReference type="InterPro" id="IPR027538">
    <property type="entry name" value="Get1_fungi"/>
</dbReference>
<feature type="topological domain" description="Lumenal" evidence="8">
    <location>
        <begin position="1"/>
        <end position="3"/>
    </location>
</feature>
<evidence type="ECO:0000256" key="9">
    <source>
        <dbReference type="SAM" id="SignalP"/>
    </source>
</evidence>
<dbReference type="AlphaFoldDB" id="A0A2S5BHU9"/>
<evidence type="ECO:0000256" key="7">
    <source>
        <dbReference type="ARBA" id="ARBA00023136"/>
    </source>
</evidence>
<dbReference type="Proteomes" id="UP000237144">
    <property type="component" value="Unassembled WGS sequence"/>
</dbReference>
<comment type="caution">
    <text evidence="8">Lacks conserved residue(s) required for the propagation of feature annotation.</text>
</comment>
<keyword evidence="5 8" id="KW-0256">Endoplasmic reticulum</keyword>
<gene>
    <name evidence="8" type="primary">GET1</name>
    <name evidence="10" type="ORF">BMF94_0547</name>
</gene>
<accession>A0A2S5BHU9</accession>
<name>A0A2S5BHU9_9BASI</name>
<comment type="subcellular location">
    <subcellularLocation>
        <location evidence="1">Endoplasmic reticulum membrane</location>
        <topology evidence="1">Multi-pass membrane protein</topology>
    </subcellularLocation>
</comment>
<evidence type="ECO:0000313" key="11">
    <source>
        <dbReference type="Proteomes" id="UP000237144"/>
    </source>
</evidence>
<feature type="topological domain" description="Cytoplasmic" evidence="8">
    <location>
        <begin position="164"/>
        <end position="212"/>
    </location>
</feature>
<keyword evidence="11" id="KW-1185">Reference proteome</keyword>
<reference evidence="10 11" key="1">
    <citation type="journal article" date="2018" name="Front. Microbiol.">
        <title>Prospects for Fungal Bioremediation of Acidic Radioactive Waste Sites: Characterization and Genome Sequence of Rhodotorula taiwanensis MD1149.</title>
        <authorList>
            <person name="Tkavc R."/>
            <person name="Matrosova V.Y."/>
            <person name="Grichenko O.E."/>
            <person name="Gostincar C."/>
            <person name="Volpe R.P."/>
            <person name="Klimenkova P."/>
            <person name="Gaidamakova E.K."/>
            <person name="Zhou C.E."/>
            <person name="Stewart B.J."/>
            <person name="Lyman M.G."/>
            <person name="Malfatti S.A."/>
            <person name="Rubinfeld B."/>
            <person name="Courtot M."/>
            <person name="Singh J."/>
            <person name="Dalgard C.L."/>
            <person name="Hamilton T."/>
            <person name="Frey K.G."/>
            <person name="Gunde-Cimerman N."/>
            <person name="Dugan L."/>
            <person name="Daly M.J."/>
        </authorList>
    </citation>
    <scope>NUCLEOTIDE SEQUENCE [LARGE SCALE GENOMIC DNA]</scope>
    <source>
        <strain evidence="10 11">MD1149</strain>
    </source>
</reference>
<organism evidence="10 11">
    <name type="scientific">Rhodotorula taiwanensis</name>
    <dbReference type="NCBI Taxonomy" id="741276"/>
    <lineage>
        <taxon>Eukaryota</taxon>
        <taxon>Fungi</taxon>
        <taxon>Dikarya</taxon>
        <taxon>Basidiomycota</taxon>
        <taxon>Pucciniomycotina</taxon>
        <taxon>Microbotryomycetes</taxon>
        <taxon>Sporidiobolales</taxon>
        <taxon>Sporidiobolaceae</taxon>
        <taxon>Rhodotorula</taxon>
    </lineage>
</organism>
<dbReference type="EMBL" id="PJQD01000005">
    <property type="protein sequence ID" value="POY76350.1"/>
    <property type="molecule type" value="Genomic_DNA"/>
</dbReference>
<evidence type="ECO:0000256" key="2">
    <source>
        <dbReference type="ARBA" id="ARBA00010799"/>
    </source>
</evidence>
<evidence type="ECO:0000256" key="3">
    <source>
        <dbReference type="ARBA" id="ARBA00022448"/>
    </source>
</evidence>
<dbReference type="GO" id="GO:0043495">
    <property type="term" value="F:protein-membrane adaptor activity"/>
    <property type="evidence" value="ECO:0007669"/>
    <property type="project" value="TreeGrafter"/>
</dbReference>
<dbReference type="PANTHER" id="PTHR42650">
    <property type="entry name" value="TAIL-ANCHORED PROTEIN INSERTION RECEPTOR WRB"/>
    <property type="match status" value="1"/>
</dbReference>
<dbReference type="GO" id="GO:0043529">
    <property type="term" value="C:GET complex"/>
    <property type="evidence" value="ECO:0007669"/>
    <property type="project" value="InterPro"/>
</dbReference>
<dbReference type="GO" id="GO:0071816">
    <property type="term" value="P:tail-anchored membrane protein insertion into ER membrane"/>
    <property type="evidence" value="ECO:0007669"/>
    <property type="project" value="InterPro"/>
</dbReference>
<keyword evidence="7 8" id="KW-0472">Membrane</keyword>
<protein>
    <submittedName>
        <fullName evidence="10">Uncharacterized protein</fullName>
    </submittedName>
</protein>
<feature type="chain" id="PRO_5015454965" evidence="9">
    <location>
        <begin position="17"/>
        <end position="212"/>
    </location>
</feature>
<evidence type="ECO:0000256" key="1">
    <source>
        <dbReference type="ARBA" id="ARBA00004477"/>
    </source>
</evidence>
<dbReference type="Gene3D" id="1.10.287.660">
    <property type="entry name" value="Helix hairpin bin"/>
    <property type="match status" value="1"/>
</dbReference>
<dbReference type="PANTHER" id="PTHR42650:SF1">
    <property type="entry name" value="GUIDED ENTRY OF TAIL-ANCHORED PROTEINS FACTOR 1"/>
    <property type="match status" value="1"/>
</dbReference>
<comment type="caution">
    <text evidence="10">The sequence shown here is derived from an EMBL/GenBank/DDBJ whole genome shotgun (WGS) entry which is preliminary data.</text>
</comment>
<comment type="similarity">
    <text evidence="2 8">Belongs to the WRB/GET1 family.</text>
</comment>
<dbReference type="STRING" id="741276.A0A2S5BHU9"/>
<evidence type="ECO:0000256" key="5">
    <source>
        <dbReference type="ARBA" id="ARBA00022824"/>
    </source>
</evidence>
<dbReference type="OrthoDB" id="69461at2759"/>
<keyword evidence="6 8" id="KW-1133">Transmembrane helix</keyword>
<feature type="signal peptide" evidence="9">
    <location>
        <begin position="1"/>
        <end position="16"/>
    </location>
</feature>
<evidence type="ECO:0000256" key="4">
    <source>
        <dbReference type="ARBA" id="ARBA00022692"/>
    </source>
</evidence>
<keyword evidence="4 8" id="KW-0812">Transmembrane</keyword>
<dbReference type="InterPro" id="IPR029012">
    <property type="entry name" value="Helix_hairpin_bin_sf"/>
</dbReference>